<dbReference type="RefSeq" id="WP_167661754.1">
    <property type="nucleotide sequence ID" value="NZ_BMCQ01000005.1"/>
</dbReference>
<accession>A0A9D3ABF0</accession>
<reference evidence="1" key="2">
    <citation type="journal article" date="2021" name="PeerJ">
        <title>Extensive microbial diversity within the chicken gut microbiome revealed by metagenomics and culture.</title>
        <authorList>
            <person name="Gilroy R."/>
            <person name="Ravi A."/>
            <person name="Getino M."/>
            <person name="Pursley I."/>
            <person name="Horton D.L."/>
            <person name="Alikhan N.F."/>
            <person name="Baker D."/>
            <person name="Gharbi K."/>
            <person name="Hall N."/>
            <person name="Watson M."/>
            <person name="Adriaenssens E.M."/>
            <person name="Foster-Nyarko E."/>
            <person name="Jarju S."/>
            <person name="Secka A."/>
            <person name="Antonio M."/>
            <person name="Oren A."/>
            <person name="Chaudhuri R.R."/>
            <person name="La Ragione R."/>
            <person name="Hildebrand F."/>
            <person name="Pallen M.J."/>
        </authorList>
    </citation>
    <scope>NUCLEOTIDE SEQUENCE</scope>
    <source>
        <strain evidence="1">CHK175-13533</strain>
    </source>
</reference>
<proteinExistence type="predicted"/>
<dbReference type="EMBL" id="JAATIZ010000004">
    <property type="protein sequence ID" value="NJB65805.1"/>
    <property type="molecule type" value="Genomic_DNA"/>
</dbReference>
<dbReference type="EMBL" id="DYTQ01000103">
    <property type="protein sequence ID" value="HJH24727.1"/>
    <property type="molecule type" value="Genomic_DNA"/>
</dbReference>
<protein>
    <submittedName>
        <fullName evidence="1">Uncharacterized protein</fullName>
    </submittedName>
</protein>
<gene>
    <name evidence="2" type="ORF">GGR41_002060</name>
    <name evidence="1" type="ORF">K8U84_09260</name>
</gene>
<name>A0A9D3ABF0_9BURK</name>
<reference evidence="2 4" key="1">
    <citation type="submission" date="2020-03" db="EMBL/GenBank/DDBJ databases">
        <title>Genomic Encyclopedia of Type Strains, Phase IV (KMG-IV): sequencing the most valuable type-strain genomes for metagenomic binning, comparative biology and taxonomic classification.</title>
        <authorList>
            <person name="Goeker M."/>
        </authorList>
    </citation>
    <scope>NUCLEOTIDE SEQUENCE [LARGE SCALE GENOMIC DNA]</scope>
    <source>
        <strain evidence="2 4">DSM 26613</strain>
    </source>
</reference>
<evidence type="ECO:0000313" key="1">
    <source>
        <dbReference type="EMBL" id="HJH24727.1"/>
    </source>
</evidence>
<dbReference type="Proteomes" id="UP000700248">
    <property type="component" value="Unassembled WGS sequence"/>
</dbReference>
<evidence type="ECO:0000313" key="4">
    <source>
        <dbReference type="Proteomes" id="UP000783934"/>
    </source>
</evidence>
<organism evidence="1 3">
    <name type="scientific">Paenalcaligenes hominis</name>
    <dbReference type="NCBI Taxonomy" id="643674"/>
    <lineage>
        <taxon>Bacteria</taxon>
        <taxon>Pseudomonadati</taxon>
        <taxon>Pseudomonadota</taxon>
        <taxon>Betaproteobacteria</taxon>
        <taxon>Burkholderiales</taxon>
        <taxon>Alcaligenaceae</taxon>
        <taxon>Paenalcaligenes</taxon>
    </lineage>
</organism>
<dbReference type="Proteomes" id="UP000783934">
    <property type="component" value="Unassembled WGS sequence"/>
</dbReference>
<evidence type="ECO:0000313" key="2">
    <source>
        <dbReference type="EMBL" id="NJB65805.1"/>
    </source>
</evidence>
<keyword evidence="4" id="KW-1185">Reference proteome</keyword>
<comment type="caution">
    <text evidence="1">The sequence shown here is derived from an EMBL/GenBank/DDBJ whole genome shotgun (WGS) entry which is preliminary data.</text>
</comment>
<evidence type="ECO:0000313" key="3">
    <source>
        <dbReference type="Proteomes" id="UP000700248"/>
    </source>
</evidence>
<reference evidence="1" key="3">
    <citation type="submission" date="2021-09" db="EMBL/GenBank/DDBJ databases">
        <authorList>
            <person name="Gilroy R."/>
        </authorList>
    </citation>
    <scope>NUCLEOTIDE SEQUENCE</scope>
    <source>
        <strain evidence="1">CHK175-13533</strain>
    </source>
</reference>
<dbReference type="AlphaFoldDB" id="A0A9D3ABF0"/>
<sequence>MTITRQGSNAGVWFQADEWEQLTGGLPIYRGFTRPLESETVHLKAPSNRPPKNIPEHDHHAIDAWFLEHFGAPFRSGALYGTGNFEKAVAHAGPDGEVALIRPNAEFTFCWSPLSYDLMGEYAQREASSDLIAFLEGLQFQQHDLEQAALSGHEIMLVSPSFTIERVLTI</sequence>